<dbReference type="InterPro" id="IPR051644">
    <property type="entry name" value="TRAMP_AT-DNA-binding"/>
</dbReference>
<evidence type="ECO:0000259" key="12">
    <source>
        <dbReference type="PROSITE" id="PS50158"/>
    </source>
</evidence>
<protein>
    <submittedName>
        <fullName evidence="13">Uncharacterized protein</fullName>
    </submittedName>
</protein>
<evidence type="ECO:0000256" key="1">
    <source>
        <dbReference type="ARBA" id="ARBA00004123"/>
    </source>
</evidence>
<evidence type="ECO:0000256" key="4">
    <source>
        <dbReference type="ARBA" id="ARBA00022771"/>
    </source>
</evidence>
<dbReference type="SUPFAM" id="SSF54928">
    <property type="entry name" value="RNA-binding domain, RBD"/>
    <property type="match status" value="1"/>
</dbReference>
<keyword evidence="6" id="KW-0539">Nucleus</keyword>
<dbReference type="CDD" id="cd00590">
    <property type="entry name" value="RRM_SF"/>
    <property type="match status" value="1"/>
</dbReference>
<dbReference type="AlphaFoldDB" id="A0A9W6ZFY4"/>
<dbReference type="InterPro" id="IPR036020">
    <property type="entry name" value="WW_dom_sf"/>
</dbReference>
<sequence length="540" mass="58810">MGPKKRKSIVKARGWSVSSGGDQQATNDAPQLSARNRTTSLDTSSDMSISSDEGCDPLSPSKKRQKHSSPAKTGPQKSPQKSPQKKKMTYAQATTRTLSKFSQNLLKPGYLASRAKLIVEAPEIPLNDEFLQAFGRSVTSTSGLPTSSAPSADASDASDSDSDSDSDAHAPSAPKLPQTPKEKTVRVRVSNLNFQTTSETLERHFGKFGAVSNLQLLPSQIPHQQNSGRAYLTLESMAAANKALDSRVSTVDGRTLRLEIVDEKPSGSGRPPSQRSLLTTSPGRNLSMKCFNCNKTGHMAVNCPLPPAIPTCTLCGKKHQSRCDLTMECFRCYTPGHSVKDCTRKVPLGKYCTLCTGSDHFRDSCREVGSSAKQHYSILNSFSLEWEEKFDAGQRKVYYVNKNTGESSWTKPNANNTRGLQTSNYNVNNKYNKKGGASTKNGGEEPICMVCFKSGHYVCNGKAGVQGSETDKGLVLRTTILDPSSSGVMGKIPENRGACYNCGFGAHFAGECRRPKMEDINREGPREIEEVRERTKLKLI</sequence>
<dbReference type="Pfam" id="PF00098">
    <property type="entry name" value="zf-CCHC"/>
    <property type="match status" value="1"/>
</dbReference>
<dbReference type="GO" id="GO:0031499">
    <property type="term" value="C:TRAMP complex"/>
    <property type="evidence" value="ECO:0007669"/>
    <property type="project" value="TreeGrafter"/>
</dbReference>
<feature type="compositionally biased region" description="Polar residues" evidence="9">
    <location>
        <begin position="91"/>
        <end position="105"/>
    </location>
</feature>
<keyword evidence="3" id="KW-0677">Repeat</keyword>
<feature type="domain" description="CCHC-type" evidence="12">
    <location>
        <begin position="329"/>
        <end position="344"/>
    </location>
</feature>
<feature type="region of interest" description="Disordered" evidence="9">
    <location>
        <begin position="1"/>
        <end position="105"/>
    </location>
</feature>
<dbReference type="CDD" id="cd00201">
    <property type="entry name" value="WW"/>
    <property type="match status" value="1"/>
</dbReference>
<evidence type="ECO:0000313" key="13">
    <source>
        <dbReference type="EMBL" id="GMH49360.1"/>
    </source>
</evidence>
<evidence type="ECO:0000313" key="14">
    <source>
        <dbReference type="Proteomes" id="UP001165160"/>
    </source>
</evidence>
<dbReference type="InterPro" id="IPR001202">
    <property type="entry name" value="WW_dom"/>
</dbReference>
<dbReference type="Gene3D" id="2.20.70.10">
    <property type="match status" value="1"/>
</dbReference>
<gene>
    <name evidence="13" type="ORF">TrVE_jg3694</name>
</gene>
<keyword evidence="4 7" id="KW-0863">Zinc-finger</keyword>
<keyword evidence="14" id="KW-1185">Reference proteome</keyword>
<dbReference type="GO" id="GO:0071038">
    <property type="term" value="P:TRAMP-dependent tRNA surveillance pathway"/>
    <property type="evidence" value="ECO:0007669"/>
    <property type="project" value="TreeGrafter"/>
</dbReference>
<dbReference type="InterPro" id="IPR012677">
    <property type="entry name" value="Nucleotide-bd_a/b_plait_sf"/>
</dbReference>
<feature type="region of interest" description="Disordered" evidence="9">
    <location>
        <begin position="139"/>
        <end position="186"/>
    </location>
</feature>
<dbReference type="SMART" id="SM00456">
    <property type="entry name" value="WW"/>
    <property type="match status" value="1"/>
</dbReference>
<feature type="domain" description="CCHC-type" evidence="12">
    <location>
        <begin position="289"/>
        <end position="304"/>
    </location>
</feature>
<evidence type="ECO:0000256" key="2">
    <source>
        <dbReference type="ARBA" id="ARBA00022723"/>
    </source>
</evidence>
<dbReference type="GO" id="GO:0071037">
    <property type="term" value="P:nuclear polyadenylation-dependent snRNA catabolic process"/>
    <property type="evidence" value="ECO:0007669"/>
    <property type="project" value="TreeGrafter"/>
</dbReference>
<dbReference type="SMART" id="SM00360">
    <property type="entry name" value="RRM"/>
    <property type="match status" value="1"/>
</dbReference>
<dbReference type="GO" id="GO:0071039">
    <property type="term" value="P:nuclear polyadenylation-dependent CUT catabolic process"/>
    <property type="evidence" value="ECO:0007669"/>
    <property type="project" value="TreeGrafter"/>
</dbReference>
<feature type="domain" description="RRM" evidence="11">
    <location>
        <begin position="185"/>
        <end position="263"/>
    </location>
</feature>
<dbReference type="SUPFAM" id="SSF51045">
    <property type="entry name" value="WW domain"/>
    <property type="match status" value="1"/>
</dbReference>
<dbReference type="PROSITE" id="PS50102">
    <property type="entry name" value="RRM"/>
    <property type="match status" value="1"/>
</dbReference>
<feature type="compositionally biased region" description="Low complexity" evidence="9">
    <location>
        <begin position="38"/>
        <end position="52"/>
    </location>
</feature>
<keyword evidence="2" id="KW-0479">Metal-binding</keyword>
<dbReference type="PROSITE" id="PS50020">
    <property type="entry name" value="WW_DOMAIN_2"/>
    <property type="match status" value="1"/>
</dbReference>
<dbReference type="InterPro" id="IPR035979">
    <property type="entry name" value="RBD_domain_sf"/>
</dbReference>
<dbReference type="SMART" id="SM00343">
    <property type="entry name" value="ZnF_C2HC"/>
    <property type="match status" value="4"/>
</dbReference>
<feature type="compositionally biased region" description="Basic residues" evidence="9">
    <location>
        <begin position="1"/>
        <end position="10"/>
    </location>
</feature>
<dbReference type="Gene3D" id="3.30.70.330">
    <property type="match status" value="1"/>
</dbReference>
<proteinExistence type="predicted"/>
<comment type="caution">
    <text evidence="13">The sequence shown here is derived from an EMBL/GenBank/DDBJ whole genome shotgun (WGS) entry which is preliminary data.</text>
</comment>
<evidence type="ECO:0000256" key="8">
    <source>
        <dbReference type="PROSITE-ProRule" id="PRU00176"/>
    </source>
</evidence>
<evidence type="ECO:0000259" key="10">
    <source>
        <dbReference type="PROSITE" id="PS50020"/>
    </source>
</evidence>
<dbReference type="EMBL" id="BRXX01000594">
    <property type="protein sequence ID" value="GMH49360.1"/>
    <property type="molecule type" value="Genomic_DNA"/>
</dbReference>
<evidence type="ECO:0000256" key="6">
    <source>
        <dbReference type="ARBA" id="ARBA00023242"/>
    </source>
</evidence>
<organism evidence="13 14">
    <name type="scientific">Triparma verrucosa</name>
    <dbReference type="NCBI Taxonomy" id="1606542"/>
    <lineage>
        <taxon>Eukaryota</taxon>
        <taxon>Sar</taxon>
        <taxon>Stramenopiles</taxon>
        <taxon>Ochrophyta</taxon>
        <taxon>Bolidophyceae</taxon>
        <taxon>Parmales</taxon>
        <taxon>Triparmaceae</taxon>
        <taxon>Triparma</taxon>
    </lineage>
</organism>
<dbReference type="Proteomes" id="UP001165160">
    <property type="component" value="Unassembled WGS sequence"/>
</dbReference>
<dbReference type="GO" id="GO:0003723">
    <property type="term" value="F:RNA binding"/>
    <property type="evidence" value="ECO:0007669"/>
    <property type="project" value="UniProtKB-UniRule"/>
</dbReference>
<feature type="domain" description="WW" evidence="10">
    <location>
        <begin position="380"/>
        <end position="414"/>
    </location>
</feature>
<dbReference type="PROSITE" id="PS50158">
    <property type="entry name" value="ZF_CCHC"/>
    <property type="match status" value="2"/>
</dbReference>
<dbReference type="Pfam" id="PF00397">
    <property type="entry name" value="WW"/>
    <property type="match status" value="1"/>
</dbReference>
<evidence type="ECO:0000259" key="11">
    <source>
        <dbReference type="PROSITE" id="PS50102"/>
    </source>
</evidence>
<dbReference type="PROSITE" id="PS01159">
    <property type="entry name" value="WW_DOMAIN_1"/>
    <property type="match status" value="1"/>
</dbReference>
<reference evidence="14" key="1">
    <citation type="journal article" date="2023" name="Commun. Biol.">
        <title>Genome analysis of Parmales, the sister group of diatoms, reveals the evolutionary specialization of diatoms from phago-mixotrophs to photoautotrophs.</title>
        <authorList>
            <person name="Ban H."/>
            <person name="Sato S."/>
            <person name="Yoshikawa S."/>
            <person name="Yamada K."/>
            <person name="Nakamura Y."/>
            <person name="Ichinomiya M."/>
            <person name="Sato N."/>
            <person name="Blanc-Mathieu R."/>
            <person name="Endo H."/>
            <person name="Kuwata A."/>
            <person name="Ogata H."/>
        </authorList>
    </citation>
    <scope>NUCLEOTIDE SEQUENCE [LARGE SCALE GENOMIC DNA]</scope>
    <source>
        <strain evidence="14">NIES 3699</strain>
    </source>
</reference>
<keyword evidence="5" id="KW-0862">Zinc</keyword>
<keyword evidence="8" id="KW-0694">RNA-binding</keyword>
<dbReference type="Pfam" id="PF00076">
    <property type="entry name" value="RRM_1"/>
    <property type="match status" value="1"/>
</dbReference>
<evidence type="ECO:0000256" key="5">
    <source>
        <dbReference type="ARBA" id="ARBA00022833"/>
    </source>
</evidence>
<dbReference type="SUPFAM" id="SSF57756">
    <property type="entry name" value="Retrovirus zinc finger-like domains"/>
    <property type="match status" value="2"/>
</dbReference>
<evidence type="ECO:0000256" key="7">
    <source>
        <dbReference type="PROSITE-ProRule" id="PRU00047"/>
    </source>
</evidence>
<evidence type="ECO:0000256" key="9">
    <source>
        <dbReference type="SAM" id="MobiDB-lite"/>
    </source>
</evidence>
<dbReference type="PANTHER" id="PTHR46543:SF1">
    <property type="entry name" value="ZINC FINGER CCHC DOMAIN-CONTAINING PROTEIN 7"/>
    <property type="match status" value="1"/>
</dbReference>
<accession>A0A9W6ZFY4</accession>
<dbReference type="Gene3D" id="4.10.60.10">
    <property type="entry name" value="Zinc finger, CCHC-type"/>
    <property type="match status" value="2"/>
</dbReference>
<dbReference type="GO" id="GO:0008270">
    <property type="term" value="F:zinc ion binding"/>
    <property type="evidence" value="ECO:0007669"/>
    <property type="project" value="UniProtKB-KW"/>
</dbReference>
<dbReference type="InterPro" id="IPR001878">
    <property type="entry name" value="Znf_CCHC"/>
</dbReference>
<feature type="compositionally biased region" description="Acidic residues" evidence="9">
    <location>
        <begin position="156"/>
        <end position="165"/>
    </location>
</feature>
<dbReference type="InterPro" id="IPR036875">
    <property type="entry name" value="Znf_CCHC_sf"/>
</dbReference>
<dbReference type="GO" id="GO:0071036">
    <property type="term" value="P:nuclear polyadenylation-dependent snoRNA catabolic process"/>
    <property type="evidence" value="ECO:0007669"/>
    <property type="project" value="TreeGrafter"/>
</dbReference>
<dbReference type="PANTHER" id="PTHR46543">
    <property type="entry name" value="ZINC FINGER CCHC DOMAIN-CONTAINING PROTEIN 7"/>
    <property type="match status" value="1"/>
</dbReference>
<comment type="subcellular location">
    <subcellularLocation>
        <location evidence="1">Nucleus</location>
    </subcellularLocation>
</comment>
<evidence type="ECO:0000256" key="3">
    <source>
        <dbReference type="ARBA" id="ARBA00022737"/>
    </source>
</evidence>
<dbReference type="InterPro" id="IPR000504">
    <property type="entry name" value="RRM_dom"/>
</dbReference>
<name>A0A9W6ZFY4_9STRA</name>
<feature type="compositionally biased region" description="Polar residues" evidence="9">
    <location>
        <begin position="16"/>
        <end position="37"/>
    </location>
</feature>
<dbReference type="GO" id="GO:0071035">
    <property type="term" value="P:nuclear polyadenylation-dependent rRNA catabolic process"/>
    <property type="evidence" value="ECO:0007669"/>
    <property type="project" value="TreeGrafter"/>
</dbReference>
<dbReference type="GO" id="GO:0071031">
    <property type="term" value="P:nuclear mRNA surveillance of mRNA 3'-end processing"/>
    <property type="evidence" value="ECO:0007669"/>
    <property type="project" value="TreeGrafter"/>
</dbReference>